<comment type="caution">
    <text evidence="2">The sequence shown here is derived from an EMBL/GenBank/DDBJ whole genome shotgun (WGS) entry which is preliminary data.</text>
</comment>
<dbReference type="InterPro" id="IPR001810">
    <property type="entry name" value="F-box_dom"/>
</dbReference>
<organism evidence="2 3">
    <name type="scientific">Ascochyta lentis</name>
    <dbReference type="NCBI Taxonomy" id="205686"/>
    <lineage>
        <taxon>Eukaryota</taxon>
        <taxon>Fungi</taxon>
        <taxon>Dikarya</taxon>
        <taxon>Ascomycota</taxon>
        <taxon>Pezizomycotina</taxon>
        <taxon>Dothideomycetes</taxon>
        <taxon>Pleosporomycetidae</taxon>
        <taxon>Pleosporales</taxon>
        <taxon>Pleosporineae</taxon>
        <taxon>Didymellaceae</taxon>
        <taxon>Ascochyta</taxon>
    </lineage>
</organism>
<dbReference type="EMBL" id="RZGK01000022">
    <property type="protein sequence ID" value="KAF9691035.1"/>
    <property type="molecule type" value="Genomic_DNA"/>
</dbReference>
<evidence type="ECO:0000313" key="2">
    <source>
        <dbReference type="EMBL" id="KAF9691035.1"/>
    </source>
</evidence>
<sequence length="555" mass="64397">MDSLPQELVDRISSYLERNDLQNTLLLSTKFQRAAEHYSEAFSTFTLTEENVGNFVEFCGGRLAQHLRNIKFRTSLPALDMDTLENNMETFEDNPCRDTIDELREMDEEFTRQVKFLFSTLYEIEQAGTLDGHRGLELEIYTPTRAVDESNFCLHRVFTSWRIHLISPEALPRLACIRSLLIENGTDFDYHDVPDPPFRKPDLRILVDISARLPKLQVLKCNIGGDEWTRGLNVEDARYSTQDWPGPRRDTRHDFAKAIQIMQLPTLGHVNLDFIYPIQKADYIDQRMQMPDLVKPAIYDPFSSSLRLLSYQLRTMKLKVVADETLFWPADGSTPSWPRLESLSVMFHMASPSGAWYFKGPHDVGAKEGFEIDESSYPPLETTEEDEVANWKFDWDFDWIAHRVFAQYRVEPNNKTLVPFLAAFAKAAALMPSLKEAALWSPLMFDPEHVEEYDSFDSKEVAHATEGELAWGISYVKPRTQAFTTVVGEDFAAFRQMWWYVGRWRPDPELLDLFHQIGRKEHGEQLAVHWGDPFTNPGLVERSEFEGWESWRFNH</sequence>
<feature type="domain" description="F-box" evidence="1">
    <location>
        <begin position="1"/>
        <end position="45"/>
    </location>
</feature>
<dbReference type="PROSITE" id="PS50181">
    <property type="entry name" value="FBOX"/>
    <property type="match status" value="1"/>
</dbReference>
<dbReference type="OrthoDB" id="5985073at2759"/>
<gene>
    <name evidence="2" type="ORF">EKO04_011151</name>
</gene>
<dbReference type="Proteomes" id="UP000651452">
    <property type="component" value="Unassembled WGS sequence"/>
</dbReference>
<evidence type="ECO:0000259" key="1">
    <source>
        <dbReference type="PROSITE" id="PS50181"/>
    </source>
</evidence>
<reference evidence="2" key="1">
    <citation type="submission" date="2018-12" db="EMBL/GenBank/DDBJ databases">
        <authorList>
            <person name="Syme R.A."/>
            <person name="Farfan-Caceres L."/>
            <person name="Lichtenzveig J."/>
        </authorList>
    </citation>
    <scope>NUCLEOTIDE SEQUENCE</scope>
    <source>
        <strain evidence="2">Al4</strain>
    </source>
</reference>
<reference evidence="2" key="2">
    <citation type="submission" date="2020-09" db="EMBL/GenBank/DDBJ databases">
        <title>Reference genome assembly for Australian Ascochyta lentis isolate Al4.</title>
        <authorList>
            <person name="Lee R.C."/>
            <person name="Farfan-Caceres L.M."/>
            <person name="Debler J.W."/>
            <person name="Williams A.H."/>
            <person name="Henares B.M."/>
        </authorList>
    </citation>
    <scope>NUCLEOTIDE SEQUENCE</scope>
    <source>
        <strain evidence="2">Al4</strain>
    </source>
</reference>
<proteinExistence type="predicted"/>
<dbReference type="AlphaFoldDB" id="A0A8H7ISE3"/>
<keyword evidence="3" id="KW-1185">Reference proteome</keyword>
<evidence type="ECO:0000313" key="3">
    <source>
        <dbReference type="Proteomes" id="UP000651452"/>
    </source>
</evidence>
<accession>A0A8H7ISE3</accession>
<name>A0A8H7ISE3_9PLEO</name>
<protein>
    <recommendedName>
        <fullName evidence="1">F-box domain-containing protein</fullName>
    </recommendedName>
</protein>